<keyword evidence="2" id="KW-0372">Hormone</keyword>
<sequence length="102" mass="11016">MTTTTQTTICVLLLLAFAMYSVSAGDMDWVKTGRRLGDDAELEFGGIPRRALDENSGYISYGALRADSVPCSQRGASYYNCQPGASANPYSRSCTAISQCRN</sequence>
<evidence type="ECO:0000256" key="3">
    <source>
        <dbReference type="ARBA" id="ARBA00022729"/>
    </source>
</evidence>
<name>A0A833QQ73_9POAL</name>
<dbReference type="PANTHER" id="PTHR33136">
    <property type="entry name" value="RAPID ALKALINIZATION FACTOR-LIKE"/>
    <property type="match status" value="1"/>
</dbReference>
<evidence type="ECO:0000313" key="6">
    <source>
        <dbReference type="EMBL" id="KAF3322802.1"/>
    </source>
</evidence>
<feature type="signal peptide" evidence="5">
    <location>
        <begin position="1"/>
        <end position="24"/>
    </location>
</feature>
<keyword evidence="3 5" id="KW-0732">Signal</keyword>
<reference evidence="6" key="1">
    <citation type="submission" date="2020-01" db="EMBL/GenBank/DDBJ databases">
        <title>Genome sequence of Kobresia littledalei, the first chromosome-level genome in the family Cyperaceae.</title>
        <authorList>
            <person name="Qu G."/>
        </authorList>
    </citation>
    <scope>NUCLEOTIDE SEQUENCE</scope>
    <source>
        <strain evidence="6">C.B.Clarke</strain>
        <tissue evidence="6">Leaf</tissue>
    </source>
</reference>
<dbReference type="GO" id="GO:0019722">
    <property type="term" value="P:calcium-mediated signaling"/>
    <property type="evidence" value="ECO:0007669"/>
    <property type="project" value="TreeGrafter"/>
</dbReference>
<dbReference type="AlphaFoldDB" id="A0A833QQ73"/>
<evidence type="ECO:0000256" key="1">
    <source>
        <dbReference type="ARBA" id="ARBA00009178"/>
    </source>
</evidence>
<dbReference type="GO" id="GO:0005179">
    <property type="term" value="F:hormone activity"/>
    <property type="evidence" value="ECO:0007669"/>
    <property type="project" value="UniProtKB-KW"/>
</dbReference>
<gene>
    <name evidence="6" type="ORF">FCM35_KLT12791</name>
</gene>
<comment type="caution">
    <text evidence="6">The sequence shown here is derived from an EMBL/GenBank/DDBJ whole genome shotgun (WGS) entry which is preliminary data.</text>
</comment>
<accession>A0A833QQ73</accession>
<evidence type="ECO:0000256" key="5">
    <source>
        <dbReference type="SAM" id="SignalP"/>
    </source>
</evidence>
<comment type="similarity">
    <text evidence="1">Belongs to the plant rapid alkalinization factor (RALF) family.</text>
</comment>
<dbReference type="GO" id="GO:0009506">
    <property type="term" value="C:plasmodesma"/>
    <property type="evidence" value="ECO:0007669"/>
    <property type="project" value="TreeGrafter"/>
</dbReference>
<evidence type="ECO:0000313" key="7">
    <source>
        <dbReference type="Proteomes" id="UP000623129"/>
    </source>
</evidence>
<dbReference type="PANTHER" id="PTHR33136:SF13">
    <property type="entry name" value="OS10G0328900 PROTEIN"/>
    <property type="match status" value="1"/>
</dbReference>
<protein>
    <submittedName>
        <fullName evidence="6">Protein RALF-like 22</fullName>
    </submittedName>
</protein>
<feature type="chain" id="PRO_5032862001" evidence="5">
    <location>
        <begin position="25"/>
        <end position="102"/>
    </location>
</feature>
<keyword evidence="4" id="KW-1015">Disulfide bond</keyword>
<keyword evidence="7" id="KW-1185">Reference proteome</keyword>
<organism evidence="6 7">
    <name type="scientific">Carex littledalei</name>
    <dbReference type="NCBI Taxonomy" id="544730"/>
    <lineage>
        <taxon>Eukaryota</taxon>
        <taxon>Viridiplantae</taxon>
        <taxon>Streptophyta</taxon>
        <taxon>Embryophyta</taxon>
        <taxon>Tracheophyta</taxon>
        <taxon>Spermatophyta</taxon>
        <taxon>Magnoliopsida</taxon>
        <taxon>Liliopsida</taxon>
        <taxon>Poales</taxon>
        <taxon>Cyperaceae</taxon>
        <taxon>Cyperoideae</taxon>
        <taxon>Cariceae</taxon>
        <taxon>Carex</taxon>
        <taxon>Carex subgen. Euthyceras</taxon>
    </lineage>
</organism>
<evidence type="ECO:0000256" key="2">
    <source>
        <dbReference type="ARBA" id="ARBA00022702"/>
    </source>
</evidence>
<dbReference type="Pfam" id="PF05498">
    <property type="entry name" value="RALF"/>
    <property type="match status" value="1"/>
</dbReference>
<dbReference type="Proteomes" id="UP000623129">
    <property type="component" value="Unassembled WGS sequence"/>
</dbReference>
<dbReference type="EMBL" id="SWLB01000024">
    <property type="protein sequence ID" value="KAF3322802.1"/>
    <property type="molecule type" value="Genomic_DNA"/>
</dbReference>
<proteinExistence type="inferred from homology"/>
<evidence type="ECO:0000256" key="4">
    <source>
        <dbReference type="ARBA" id="ARBA00023157"/>
    </source>
</evidence>
<dbReference type="OrthoDB" id="1613518at2759"/>
<dbReference type="InterPro" id="IPR008801">
    <property type="entry name" value="RALF"/>
</dbReference>